<comment type="caution">
    <text evidence="2">The sequence shown here is derived from an EMBL/GenBank/DDBJ whole genome shotgun (WGS) entry which is preliminary data.</text>
</comment>
<feature type="compositionally biased region" description="Basic residues" evidence="1">
    <location>
        <begin position="87"/>
        <end position="96"/>
    </location>
</feature>
<keyword evidence="3" id="KW-1185">Reference proteome</keyword>
<evidence type="ECO:0000313" key="2">
    <source>
        <dbReference type="EMBL" id="KAK8771554.1"/>
    </source>
</evidence>
<name>A0AAQ4EA46_AMBAM</name>
<dbReference type="EMBL" id="JARKHS020019585">
    <property type="protein sequence ID" value="KAK8771554.1"/>
    <property type="molecule type" value="Genomic_DNA"/>
</dbReference>
<protein>
    <submittedName>
        <fullName evidence="2">Uncharacterized protein</fullName>
    </submittedName>
</protein>
<dbReference type="AlphaFoldDB" id="A0AAQ4EA46"/>
<feature type="region of interest" description="Disordered" evidence="1">
    <location>
        <begin position="74"/>
        <end position="96"/>
    </location>
</feature>
<proteinExistence type="predicted"/>
<gene>
    <name evidence="2" type="ORF">V5799_025200</name>
</gene>
<evidence type="ECO:0000313" key="3">
    <source>
        <dbReference type="Proteomes" id="UP001321473"/>
    </source>
</evidence>
<dbReference type="Proteomes" id="UP001321473">
    <property type="component" value="Unassembled WGS sequence"/>
</dbReference>
<evidence type="ECO:0000256" key="1">
    <source>
        <dbReference type="SAM" id="MobiDB-lite"/>
    </source>
</evidence>
<accession>A0AAQ4EA46</accession>
<organism evidence="2 3">
    <name type="scientific">Amblyomma americanum</name>
    <name type="common">Lone star tick</name>
    <dbReference type="NCBI Taxonomy" id="6943"/>
    <lineage>
        <taxon>Eukaryota</taxon>
        <taxon>Metazoa</taxon>
        <taxon>Ecdysozoa</taxon>
        <taxon>Arthropoda</taxon>
        <taxon>Chelicerata</taxon>
        <taxon>Arachnida</taxon>
        <taxon>Acari</taxon>
        <taxon>Parasitiformes</taxon>
        <taxon>Ixodida</taxon>
        <taxon>Ixodoidea</taxon>
        <taxon>Ixodidae</taxon>
        <taxon>Amblyomminae</taxon>
        <taxon>Amblyomma</taxon>
    </lineage>
</organism>
<reference evidence="2 3" key="1">
    <citation type="journal article" date="2023" name="Arcadia Sci">
        <title>De novo assembly of a long-read Amblyomma americanum tick genome.</title>
        <authorList>
            <person name="Chou S."/>
            <person name="Poskanzer K.E."/>
            <person name="Rollins M."/>
            <person name="Thuy-Boun P.S."/>
        </authorList>
    </citation>
    <scope>NUCLEOTIDE SEQUENCE [LARGE SCALE GENOMIC DNA]</scope>
    <source>
        <strain evidence="2">F_SG_1</strain>
        <tissue evidence="2">Salivary glands</tissue>
    </source>
</reference>
<sequence>MAASSVLALHFKTSRIVRKTPAYESSSQCWQLGRQQRAPSRRLLRLRRDLATMRLHPVKPLLLRNRHSSRLASWPYAPLGSTTAHQQHQRHHSRNV</sequence>